<accession>A0ACC2W683</accession>
<evidence type="ECO:0000313" key="1">
    <source>
        <dbReference type="EMBL" id="KAJ9106127.1"/>
    </source>
</evidence>
<reference evidence="1" key="1">
    <citation type="submission" date="2023-04" db="EMBL/GenBank/DDBJ databases">
        <title>Draft Genome sequencing of Naganishia species isolated from polar environments using Oxford Nanopore Technology.</title>
        <authorList>
            <person name="Leo P."/>
            <person name="Venkateswaran K."/>
        </authorList>
    </citation>
    <scope>NUCLEOTIDE SEQUENCE</scope>
    <source>
        <strain evidence="1">MNA-CCFEE 5423</strain>
    </source>
</reference>
<keyword evidence="2" id="KW-1185">Reference proteome</keyword>
<evidence type="ECO:0000313" key="2">
    <source>
        <dbReference type="Proteomes" id="UP001227268"/>
    </source>
</evidence>
<dbReference type="Proteomes" id="UP001227268">
    <property type="component" value="Unassembled WGS sequence"/>
</dbReference>
<protein>
    <submittedName>
        <fullName evidence="1">Uncharacterized protein</fullName>
    </submittedName>
</protein>
<gene>
    <name evidence="1" type="ORF">QFC21_001269</name>
</gene>
<comment type="caution">
    <text evidence="1">The sequence shown here is derived from an EMBL/GenBank/DDBJ whole genome shotgun (WGS) entry which is preliminary data.</text>
</comment>
<proteinExistence type="predicted"/>
<name>A0ACC2W683_9TREE</name>
<dbReference type="EMBL" id="JASBWT010000003">
    <property type="protein sequence ID" value="KAJ9106127.1"/>
    <property type="molecule type" value="Genomic_DNA"/>
</dbReference>
<organism evidence="1 2">
    <name type="scientific">Naganishia friedmannii</name>
    <dbReference type="NCBI Taxonomy" id="89922"/>
    <lineage>
        <taxon>Eukaryota</taxon>
        <taxon>Fungi</taxon>
        <taxon>Dikarya</taxon>
        <taxon>Basidiomycota</taxon>
        <taxon>Agaricomycotina</taxon>
        <taxon>Tremellomycetes</taxon>
        <taxon>Filobasidiales</taxon>
        <taxon>Filobasidiaceae</taxon>
        <taxon>Naganishia</taxon>
    </lineage>
</organism>
<sequence>MPVAPIVGKLRKRLILDLTVALGLGTASGYVYWYGFHLPASRTRDLYYLKYEQNKAQENQ</sequence>